<reference evidence="1 2" key="1">
    <citation type="journal article" date="2019" name="Sci. Rep.">
        <title>Orb-weaving spider Araneus ventricosus genome elucidates the spidroin gene catalogue.</title>
        <authorList>
            <person name="Kono N."/>
            <person name="Nakamura H."/>
            <person name="Ohtoshi R."/>
            <person name="Moran D.A.P."/>
            <person name="Shinohara A."/>
            <person name="Yoshida Y."/>
            <person name="Fujiwara M."/>
            <person name="Mori M."/>
            <person name="Tomita M."/>
            <person name="Arakawa K."/>
        </authorList>
    </citation>
    <scope>NUCLEOTIDE SEQUENCE [LARGE SCALE GENOMIC DNA]</scope>
</reference>
<comment type="caution">
    <text evidence="1">The sequence shown here is derived from an EMBL/GenBank/DDBJ whole genome shotgun (WGS) entry which is preliminary data.</text>
</comment>
<protein>
    <submittedName>
        <fullName evidence="1">Uncharacterized protein</fullName>
    </submittedName>
</protein>
<evidence type="ECO:0000313" key="2">
    <source>
        <dbReference type="Proteomes" id="UP000499080"/>
    </source>
</evidence>
<evidence type="ECO:0000313" key="1">
    <source>
        <dbReference type="EMBL" id="GBM91331.1"/>
    </source>
</evidence>
<accession>A0A4Y2JLT3</accession>
<gene>
    <name evidence="1" type="ORF">AVEN_273147_1</name>
</gene>
<dbReference type="AlphaFoldDB" id="A0A4Y2JLT3"/>
<dbReference type="Proteomes" id="UP000499080">
    <property type="component" value="Unassembled WGS sequence"/>
</dbReference>
<sequence length="106" mass="11715">MYFGQQLKKCLKNASRFTATETGLVTAMHTFGTYSGVQHALKVKYAKSVTRRCHKTTTGVQPTSIGRREHSLAGKKNITAGRPHGEVKNTCALLFHDHTTFGHLQS</sequence>
<organism evidence="1 2">
    <name type="scientific">Araneus ventricosus</name>
    <name type="common">Orbweaver spider</name>
    <name type="synonym">Epeira ventricosa</name>
    <dbReference type="NCBI Taxonomy" id="182803"/>
    <lineage>
        <taxon>Eukaryota</taxon>
        <taxon>Metazoa</taxon>
        <taxon>Ecdysozoa</taxon>
        <taxon>Arthropoda</taxon>
        <taxon>Chelicerata</taxon>
        <taxon>Arachnida</taxon>
        <taxon>Araneae</taxon>
        <taxon>Araneomorphae</taxon>
        <taxon>Entelegynae</taxon>
        <taxon>Araneoidea</taxon>
        <taxon>Araneidae</taxon>
        <taxon>Araneus</taxon>
    </lineage>
</organism>
<proteinExistence type="predicted"/>
<name>A0A4Y2JLT3_ARAVE</name>
<dbReference type="EMBL" id="BGPR01191024">
    <property type="protein sequence ID" value="GBM91331.1"/>
    <property type="molecule type" value="Genomic_DNA"/>
</dbReference>
<keyword evidence="2" id="KW-1185">Reference proteome</keyword>